<evidence type="ECO:0000313" key="1">
    <source>
        <dbReference type="EMBL" id="JAH62993.1"/>
    </source>
</evidence>
<reference evidence="1" key="2">
    <citation type="journal article" date="2015" name="Fish Shellfish Immunol.">
        <title>Early steps in the European eel (Anguilla anguilla)-Vibrio vulnificus interaction in the gills: Role of the RtxA13 toxin.</title>
        <authorList>
            <person name="Callol A."/>
            <person name="Pajuelo D."/>
            <person name="Ebbesson L."/>
            <person name="Teles M."/>
            <person name="MacKenzie S."/>
            <person name="Amaro C."/>
        </authorList>
    </citation>
    <scope>NUCLEOTIDE SEQUENCE</scope>
</reference>
<sequence length="33" mass="3740">MIPCKCKMSNLCNFIHGVAAQTSTIVDLYDYFL</sequence>
<organism evidence="1">
    <name type="scientific">Anguilla anguilla</name>
    <name type="common">European freshwater eel</name>
    <name type="synonym">Muraena anguilla</name>
    <dbReference type="NCBI Taxonomy" id="7936"/>
    <lineage>
        <taxon>Eukaryota</taxon>
        <taxon>Metazoa</taxon>
        <taxon>Chordata</taxon>
        <taxon>Craniata</taxon>
        <taxon>Vertebrata</taxon>
        <taxon>Euteleostomi</taxon>
        <taxon>Actinopterygii</taxon>
        <taxon>Neopterygii</taxon>
        <taxon>Teleostei</taxon>
        <taxon>Anguilliformes</taxon>
        <taxon>Anguillidae</taxon>
        <taxon>Anguilla</taxon>
    </lineage>
</organism>
<protein>
    <submittedName>
        <fullName evidence="1">Uncharacterized protein</fullName>
    </submittedName>
</protein>
<name>A0A0E9UDE8_ANGAN</name>
<reference evidence="1" key="1">
    <citation type="submission" date="2014-11" db="EMBL/GenBank/DDBJ databases">
        <authorList>
            <person name="Amaro Gonzalez C."/>
        </authorList>
    </citation>
    <scope>NUCLEOTIDE SEQUENCE</scope>
</reference>
<accession>A0A0E9UDE8</accession>
<dbReference type="AlphaFoldDB" id="A0A0E9UDE8"/>
<proteinExistence type="predicted"/>
<dbReference type="EMBL" id="GBXM01045584">
    <property type="protein sequence ID" value="JAH62993.1"/>
    <property type="molecule type" value="Transcribed_RNA"/>
</dbReference>